<accession>A0A3B0SW39</accession>
<dbReference type="PROSITE" id="PS00070">
    <property type="entry name" value="ALDEHYDE_DEHYDR_CYS"/>
    <property type="match status" value="1"/>
</dbReference>
<reference evidence="3" key="1">
    <citation type="submission" date="2018-06" db="EMBL/GenBank/DDBJ databases">
        <authorList>
            <person name="Zhirakovskaya E."/>
        </authorList>
    </citation>
    <scope>NUCLEOTIDE SEQUENCE</scope>
</reference>
<dbReference type="FunFam" id="3.40.309.10:FF:000009">
    <property type="entry name" value="Aldehyde dehydrogenase A"/>
    <property type="match status" value="1"/>
</dbReference>
<dbReference type="InterPro" id="IPR016161">
    <property type="entry name" value="Ald_DH/histidinol_DH"/>
</dbReference>
<dbReference type="FunFam" id="3.40.605.10:FF:000001">
    <property type="entry name" value="Aldehyde dehydrogenase 1"/>
    <property type="match status" value="1"/>
</dbReference>
<keyword evidence="1" id="KW-0560">Oxidoreductase</keyword>
<dbReference type="EMBL" id="UOEI01000586">
    <property type="protein sequence ID" value="VAW08223.1"/>
    <property type="molecule type" value="Genomic_DNA"/>
</dbReference>
<dbReference type="Pfam" id="PF00171">
    <property type="entry name" value="Aldedh"/>
    <property type="match status" value="1"/>
</dbReference>
<dbReference type="InterPro" id="IPR016163">
    <property type="entry name" value="Ald_DH_C"/>
</dbReference>
<dbReference type="SUPFAM" id="SSF53720">
    <property type="entry name" value="ALDH-like"/>
    <property type="match status" value="1"/>
</dbReference>
<gene>
    <name evidence="3" type="ORF">MNBD_ACTINO01-722</name>
</gene>
<dbReference type="Gene3D" id="3.40.605.10">
    <property type="entry name" value="Aldehyde Dehydrogenase, Chain A, domain 1"/>
    <property type="match status" value="1"/>
</dbReference>
<protein>
    <submittedName>
        <fullName evidence="3">Aldehyde dehydrogenase in hypothetical Actinobacterial gene cluster</fullName>
    </submittedName>
</protein>
<dbReference type="PANTHER" id="PTHR11699">
    <property type="entry name" value="ALDEHYDE DEHYDROGENASE-RELATED"/>
    <property type="match status" value="1"/>
</dbReference>
<organism evidence="3">
    <name type="scientific">hydrothermal vent metagenome</name>
    <dbReference type="NCBI Taxonomy" id="652676"/>
    <lineage>
        <taxon>unclassified sequences</taxon>
        <taxon>metagenomes</taxon>
        <taxon>ecological metagenomes</taxon>
    </lineage>
</organism>
<evidence type="ECO:0000256" key="1">
    <source>
        <dbReference type="ARBA" id="ARBA00023002"/>
    </source>
</evidence>
<dbReference type="InterPro" id="IPR016162">
    <property type="entry name" value="Ald_DH_N"/>
</dbReference>
<dbReference type="GO" id="GO:0016620">
    <property type="term" value="F:oxidoreductase activity, acting on the aldehyde or oxo group of donors, NAD or NADP as acceptor"/>
    <property type="evidence" value="ECO:0007669"/>
    <property type="project" value="InterPro"/>
</dbReference>
<feature type="domain" description="Aldehyde dehydrogenase" evidence="2">
    <location>
        <begin position="23"/>
        <end position="477"/>
    </location>
</feature>
<evidence type="ECO:0000259" key="2">
    <source>
        <dbReference type="Pfam" id="PF00171"/>
    </source>
</evidence>
<evidence type="ECO:0000313" key="3">
    <source>
        <dbReference type="EMBL" id="VAW08223.1"/>
    </source>
</evidence>
<name>A0A3B0SW39_9ZZZZ</name>
<dbReference type="InterPro" id="IPR015590">
    <property type="entry name" value="Aldehyde_DH_dom"/>
</dbReference>
<dbReference type="InterPro" id="IPR016160">
    <property type="entry name" value="Ald_DH_CS_CYS"/>
</dbReference>
<dbReference type="PROSITE" id="PS00687">
    <property type="entry name" value="ALDEHYDE_DEHYDR_GLU"/>
    <property type="match status" value="1"/>
</dbReference>
<dbReference type="AlphaFoldDB" id="A0A3B0SW39"/>
<dbReference type="Gene3D" id="3.40.309.10">
    <property type="entry name" value="Aldehyde Dehydrogenase, Chain A, domain 2"/>
    <property type="match status" value="1"/>
</dbReference>
<sequence>MTIGFEGLLIGGERVASVSGDVGDVHDPATGEAFTSVALGGRDDVNVAVRVAKETFQSPSWRTMTPAARGEILRRIADGITRDRERFAAAESRNAGKPTSAALGEIDAAATTFRFYAGAVDKIHGQTIPGKADGTLLTFREPLGVVGVIVPWNFPLLILAWKVAPALAMGNTVVAKPAGVTPLTALMLGDLALEAGLPPGVLNVVPGPGSTVGSAMVTHPDVRKISFTGSTEVGAGVMREAADDIKRVSLELGGKSASIVFADADMAEAVESSIWAVYDNAGQDCCARSRILVEASKYDEFVAAFAHRAEALTVGDPLNDDTDIGPLITPSHRASVETHLQRAEDEGATRVCGGERLTGDAAKGNFLTPAVYVDVRPEMSIMREEVFGPVVAIAPFGDEDEAVALANDSDYGLSGSIWTRDIGRAMRVSRAFETGMISINSSSSVHIEAPFGGMKRSGIGREQGMVALDHYSEYKTVFIANN</sequence>
<proteinExistence type="predicted"/>
<dbReference type="InterPro" id="IPR029510">
    <property type="entry name" value="Ald_DH_CS_GLU"/>
</dbReference>